<dbReference type="SUPFAM" id="SSF55874">
    <property type="entry name" value="ATPase domain of HSP90 chaperone/DNA topoisomerase II/histidine kinase"/>
    <property type="match status" value="1"/>
</dbReference>
<keyword evidence="9" id="KW-0812">Transmembrane</keyword>
<dbReference type="GO" id="GO:0016036">
    <property type="term" value="P:cellular response to phosphate starvation"/>
    <property type="evidence" value="ECO:0007669"/>
    <property type="project" value="TreeGrafter"/>
</dbReference>
<dbReference type="Pfam" id="PF02518">
    <property type="entry name" value="HATPase_c"/>
    <property type="match status" value="1"/>
</dbReference>
<dbReference type="PROSITE" id="PS50109">
    <property type="entry name" value="HIS_KIN"/>
    <property type="match status" value="1"/>
</dbReference>
<evidence type="ECO:0000256" key="3">
    <source>
        <dbReference type="ARBA" id="ARBA00012438"/>
    </source>
</evidence>
<dbReference type="FunFam" id="1.10.287.130:FF:000001">
    <property type="entry name" value="Two-component sensor histidine kinase"/>
    <property type="match status" value="1"/>
</dbReference>
<evidence type="ECO:0000313" key="13">
    <source>
        <dbReference type="Proteomes" id="UP000623681"/>
    </source>
</evidence>
<evidence type="ECO:0000259" key="10">
    <source>
        <dbReference type="PROSITE" id="PS50109"/>
    </source>
</evidence>
<feature type="domain" description="Histidine kinase" evidence="10">
    <location>
        <begin position="279"/>
        <end position="494"/>
    </location>
</feature>
<feature type="transmembrane region" description="Helical" evidence="9">
    <location>
        <begin position="177"/>
        <end position="201"/>
    </location>
</feature>
<evidence type="ECO:0000256" key="1">
    <source>
        <dbReference type="ARBA" id="ARBA00000085"/>
    </source>
</evidence>
<dbReference type="CDD" id="cd06225">
    <property type="entry name" value="HAMP"/>
    <property type="match status" value="1"/>
</dbReference>
<dbReference type="Gene3D" id="1.10.287.130">
    <property type="match status" value="1"/>
</dbReference>
<dbReference type="CDD" id="cd00075">
    <property type="entry name" value="HATPase"/>
    <property type="match status" value="1"/>
</dbReference>
<keyword evidence="7" id="KW-0902">Two-component regulatory system</keyword>
<evidence type="ECO:0000256" key="9">
    <source>
        <dbReference type="SAM" id="Phobius"/>
    </source>
</evidence>
<evidence type="ECO:0000256" key="7">
    <source>
        <dbReference type="ARBA" id="ARBA00023012"/>
    </source>
</evidence>
<dbReference type="Pfam" id="PF00672">
    <property type="entry name" value="HAMP"/>
    <property type="match status" value="1"/>
</dbReference>
<proteinExistence type="predicted"/>
<dbReference type="GO" id="GO:0005886">
    <property type="term" value="C:plasma membrane"/>
    <property type="evidence" value="ECO:0007669"/>
    <property type="project" value="TreeGrafter"/>
</dbReference>
<dbReference type="Gene3D" id="6.10.340.10">
    <property type="match status" value="1"/>
</dbReference>
<protein>
    <recommendedName>
        <fullName evidence="3">histidine kinase</fullName>
        <ecNumber evidence="3">2.7.13.3</ecNumber>
    </recommendedName>
</protein>
<dbReference type="AlphaFoldDB" id="A0A937FFL9"/>
<sequence length="499" mass="56648">MNSKIGKRIFIITLLTLTILVSLILIFQKSFFEKFYIQEKTKNLSNNLDTFSKNNSFKGDDSTTLLESMYKFQEDNNGQLGVLYLDTSKVFFPPNTRSEFKNLFRSIFNGLASDKATVNSLISSGKVKTETYYSEELDTNIIVSACPMSLNYKYDSILIAVSTVHPIREASSVLSSFIPYFIAVSLLVAVLYSVILSRYIANPLIKLNKIATKMSNMDFSERYTPKDNDEINNLGETLNFLSSNLSNALEELKSKNLSLQNEVEREREIEEMRKNFIANVSHELKTPIGIIEGYAEGLRDGILKDPDGNYFNIIIDEAHKMNKLVMDMLELSKIQSGVLKPKFESFNLIRMINLSLRKYEGLINEKNLSINFNPSFEYLYVTGDTFQIEQVLSNFITNAIKYTPNNEEIIITLEKLNELILVSIENLGASIAPEELDNIWNKFYKVDKSGKRDGNSSGLGLSITRGILDLHKSSYGIKNTEKGVLAFFTLEASKETEYE</sequence>
<dbReference type="InterPro" id="IPR003660">
    <property type="entry name" value="HAMP_dom"/>
</dbReference>
<keyword evidence="9" id="KW-1133">Transmembrane helix</keyword>
<evidence type="ECO:0000256" key="8">
    <source>
        <dbReference type="SAM" id="Coils"/>
    </source>
</evidence>
<dbReference type="Proteomes" id="UP000623681">
    <property type="component" value="Unassembled WGS sequence"/>
</dbReference>
<dbReference type="InterPro" id="IPR005467">
    <property type="entry name" value="His_kinase_dom"/>
</dbReference>
<keyword evidence="9" id="KW-0472">Membrane</keyword>
<dbReference type="SUPFAM" id="SSF47384">
    <property type="entry name" value="Homodimeric domain of signal transducing histidine kinase"/>
    <property type="match status" value="1"/>
</dbReference>
<dbReference type="GO" id="GO:0000155">
    <property type="term" value="F:phosphorelay sensor kinase activity"/>
    <property type="evidence" value="ECO:0007669"/>
    <property type="project" value="InterPro"/>
</dbReference>
<comment type="catalytic activity">
    <reaction evidence="1">
        <text>ATP + protein L-histidine = ADP + protein N-phospho-L-histidine.</text>
        <dbReference type="EC" id="2.7.13.3"/>
    </reaction>
</comment>
<evidence type="ECO:0000259" key="11">
    <source>
        <dbReference type="PROSITE" id="PS50885"/>
    </source>
</evidence>
<comment type="caution">
    <text evidence="12">The sequence shown here is derived from an EMBL/GenBank/DDBJ whole genome shotgun (WGS) entry which is preliminary data.</text>
</comment>
<accession>A0A937FFL9</accession>
<dbReference type="Pfam" id="PF00512">
    <property type="entry name" value="HisKA"/>
    <property type="match status" value="1"/>
</dbReference>
<dbReference type="InterPro" id="IPR036097">
    <property type="entry name" value="HisK_dim/P_sf"/>
</dbReference>
<evidence type="ECO:0000256" key="2">
    <source>
        <dbReference type="ARBA" id="ARBA00004370"/>
    </source>
</evidence>
<keyword evidence="8" id="KW-0175">Coiled coil</keyword>
<dbReference type="InterPro" id="IPR050351">
    <property type="entry name" value="BphY/WalK/GraS-like"/>
</dbReference>
<comment type="subcellular location">
    <subcellularLocation>
        <location evidence="2">Membrane</location>
    </subcellularLocation>
</comment>
<dbReference type="InterPro" id="IPR003594">
    <property type="entry name" value="HATPase_dom"/>
</dbReference>
<dbReference type="EC" id="2.7.13.3" evidence="3"/>
<name>A0A937FFL9_9CLOT</name>
<dbReference type="GO" id="GO:0004721">
    <property type="term" value="F:phosphoprotein phosphatase activity"/>
    <property type="evidence" value="ECO:0007669"/>
    <property type="project" value="TreeGrafter"/>
</dbReference>
<dbReference type="Gene3D" id="3.30.565.10">
    <property type="entry name" value="Histidine kinase-like ATPase, C-terminal domain"/>
    <property type="match status" value="1"/>
</dbReference>
<dbReference type="SMART" id="SM00304">
    <property type="entry name" value="HAMP"/>
    <property type="match status" value="1"/>
</dbReference>
<dbReference type="EMBL" id="JAESWA010000017">
    <property type="protein sequence ID" value="MBL4931113.1"/>
    <property type="molecule type" value="Genomic_DNA"/>
</dbReference>
<dbReference type="CDD" id="cd00082">
    <property type="entry name" value="HisKA"/>
    <property type="match status" value="1"/>
</dbReference>
<keyword evidence="6 12" id="KW-0418">Kinase</keyword>
<reference evidence="12" key="1">
    <citation type="submission" date="2021-01" db="EMBL/GenBank/DDBJ databases">
        <title>Genome public.</title>
        <authorList>
            <person name="Liu C."/>
            <person name="Sun Q."/>
        </authorList>
    </citation>
    <scope>NUCLEOTIDE SEQUENCE</scope>
    <source>
        <strain evidence="12">YIM B02565</strain>
    </source>
</reference>
<keyword evidence="13" id="KW-1185">Reference proteome</keyword>
<dbReference type="SMART" id="SM00387">
    <property type="entry name" value="HATPase_c"/>
    <property type="match status" value="1"/>
</dbReference>
<dbReference type="PANTHER" id="PTHR45453">
    <property type="entry name" value="PHOSPHATE REGULON SENSOR PROTEIN PHOR"/>
    <property type="match status" value="1"/>
</dbReference>
<evidence type="ECO:0000313" key="12">
    <source>
        <dbReference type="EMBL" id="MBL4931113.1"/>
    </source>
</evidence>
<evidence type="ECO:0000256" key="5">
    <source>
        <dbReference type="ARBA" id="ARBA00022679"/>
    </source>
</evidence>
<evidence type="ECO:0000256" key="4">
    <source>
        <dbReference type="ARBA" id="ARBA00022553"/>
    </source>
</evidence>
<dbReference type="PROSITE" id="PS50885">
    <property type="entry name" value="HAMP"/>
    <property type="match status" value="1"/>
</dbReference>
<feature type="domain" description="HAMP" evidence="11">
    <location>
        <begin position="198"/>
        <end position="250"/>
    </location>
</feature>
<dbReference type="RefSeq" id="WP_202766483.1">
    <property type="nucleotide sequence ID" value="NZ_JAESWA010000017.1"/>
</dbReference>
<dbReference type="InterPro" id="IPR036890">
    <property type="entry name" value="HATPase_C_sf"/>
</dbReference>
<keyword evidence="5" id="KW-0808">Transferase</keyword>
<feature type="coiled-coil region" evidence="8">
    <location>
        <begin position="231"/>
        <end position="269"/>
    </location>
</feature>
<dbReference type="PANTHER" id="PTHR45453:SF3">
    <property type="entry name" value="HISTIDINE KINASE"/>
    <property type="match status" value="1"/>
</dbReference>
<dbReference type="SMART" id="SM00388">
    <property type="entry name" value="HisKA"/>
    <property type="match status" value="1"/>
</dbReference>
<dbReference type="SUPFAM" id="SSF158472">
    <property type="entry name" value="HAMP domain-like"/>
    <property type="match status" value="1"/>
</dbReference>
<dbReference type="InterPro" id="IPR003661">
    <property type="entry name" value="HisK_dim/P_dom"/>
</dbReference>
<gene>
    <name evidence="12" type="ORF">JK634_04790</name>
</gene>
<evidence type="ECO:0000256" key="6">
    <source>
        <dbReference type="ARBA" id="ARBA00022777"/>
    </source>
</evidence>
<organism evidence="12 13">
    <name type="scientific">Clostridium paridis</name>
    <dbReference type="NCBI Taxonomy" id="2803863"/>
    <lineage>
        <taxon>Bacteria</taxon>
        <taxon>Bacillati</taxon>
        <taxon>Bacillota</taxon>
        <taxon>Clostridia</taxon>
        <taxon>Eubacteriales</taxon>
        <taxon>Clostridiaceae</taxon>
        <taxon>Clostridium</taxon>
    </lineage>
</organism>
<keyword evidence="4" id="KW-0597">Phosphoprotein</keyword>